<accession>A0ABC8D9M9</accession>
<gene>
    <name evidence="1" type="ORF">BVDSYZ_11415</name>
</gene>
<dbReference type="EMBL" id="CP030150">
    <property type="protein sequence ID" value="AWX72597.1"/>
    <property type="molecule type" value="Genomic_DNA"/>
</dbReference>
<sequence>MEMIAVNGKKVEFTEFPNGELNLNHKSIDVLANSDSATNVGFKFENNTDLIKLMFVKRYLDQLKIKTTSLSISYMPYSRMDRSENGSPFTLKYVAQFINELGFSEIEVYEPHSDVTTALLNRVQPNFINFNLINLVKRIVRFDENKDYLMFPDAGASKRYSRMKAKNVLVGHKHRDFETGEIKGLELVGDISGASGRQVIIVDDLSSRGGTFVHSSKKLREHGFSNVFLLVAHAENTIFKGELFNHIDTVFTTDSILTEQNNWENKKYESKLKVYNI</sequence>
<evidence type="ECO:0000313" key="2">
    <source>
        <dbReference type="Proteomes" id="UP000250069"/>
    </source>
</evidence>
<dbReference type="CDD" id="cd06223">
    <property type="entry name" value="PRTases_typeI"/>
    <property type="match status" value="1"/>
</dbReference>
<reference evidence="1 2" key="1">
    <citation type="submission" date="2018-06" db="EMBL/GenBank/DDBJ databases">
        <title>Complete Genome Sequence of Bacillus velezensis DSYZ, a Plant Growth-Promoting Rhizobacterium with Antifungal Activity.</title>
        <authorList>
            <person name="Du B."/>
            <person name="Ding Y."/>
            <person name="Liu K."/>
            <person name="Yao L."/>
            <person name="Wang C."/>
            <person name="Li H."/>
            <person name="Liu H."/>
        </authorList>
    </citation>
    <scope>NUCLEOTIDE SEQUENCE [LARGE SCALE GENOMIC DNA]</scope>
    <source>
        <strain evidence="1 2">DSYZ</strain>
    </source>
</reference>
<dbReference type="InterPro" id="IPR005946">
    <property type="entry name" value="Rib-P_diPkinase"/>
</dbReference>
<dbReference type="PANTHER" id="PTHR10210">
    <property type="entry name" value="RIBOSE-PHOSPHATE DIPHOSPHOKINASE FAMILY MEMBER"/>
    <property type="match status" value="1"/>
</dbReference>
<dbReference type="SUPFAM" id="SSF53271">
    <property type="entry name" value="PRTase-like"/>
    <property type="match status" value="2"/>
</dbReference>
<name>A0ABC8D9M9_BACVE</name>
<protein>
    <submittedName>
        <fullName evidence="1">Ribose-phosphate pyrophosphokinase</fullName>
    </submittedName>
</protein>
<dbReference type="Gene3D" id="3.40.50.2020">
    <property type="match status" value="2"/>
</dbReference>
<dbReference type="PANTHER" id="PTHR10210:SF45">
    <property type="entry name" value="RIBOSE-PHOSPHATE PYROPHOSPHOKINASE 3, CHLOROPLASTIC"/>
    <property type="match status" value="1"/>
</dbReference>
<dbReference type="InterPro" id="IPR029057">
    <property type="entry name" value="PRTase-like"/>
</dbReference>
<organism evidence="1 2">
    <name type="scientific">Bacillus velezensis</name>
    <dbReference type="NCBI Taxonomy" id="492670"/>
    <lineage>
        <taxon>Bacteria</taxon>
        <taxon>Bacillati</taxon>
        <taxon>Bacillota</taxon>
        <taxon>Bacilli</taxon>
        <taxon>Bacillales</taxon>
        <taxon>Bacillaceae</taxon>
        <taxon>Bacillus</taxon>
        <taxon>Bacillus amyloliquefaciens group</taxon>
    </lineage>
</organism>
<dbReference type="InterPro" id="IPR000836">
    <property type="entry name" value="PRTase_dom"/>
</dbReference>
<proteinExistence type="predicted"/>
<dbReference type="Proteomes" id="UP000250069">
    <property type="component" value="Chromosome"/>
</dbReference>
<evidence type="ECO:0000313" key="1">
    <source>
        <dbReference type="EMBL" id="AWX72597.1"/>
    </source>
</evidence>
<dbReference type="AlphaFoldDB" id="A0ABC8D9M9"/>